<dbReference type="Gene3D" id="3.20.20.140">
    <property type="entry name" value="Metal-dependent hydrolases"/>
    <property type="match status" value="1"/>
</dbReference>
<comment type="caution">
    <text evidence="2">The sequence shown here is derived from an EMBL/GenBank/DDBJ whole genome shotgun (WGS) entry which is preliminary data.</text>
</comment>
<evidence type="ECO:0000313" key="2">
    <source>
        <dbReference type="EMBL" id="OMG55100.1"/>
    </source>
</evidence>
<accession>A0A1R1I907</accession>
<evidence type="ECO:0000259" key="1">
    <source>
        <dbReference type="Pfam" id="PF04909"/>
    </source>
</evidence>
<evidence type="ECO:0000313" key="3">
    <source>
        <dbReference type="Proteomes" id="UP000187526"/>
    </source>
</evidence>
<protein>
    <recommendedName>
        <fullName evidence="1">Amidohydrolase-related domain-containing protein</fullName>
    </recommendedName>
</protein>
<keyword evidence="3" id="KW-1185">Reference proteome</keyword>
<dbReference type="AlphaFoldDB" id="A0A1R1I907"/>
<gene>
    <name evidence="2" type="ORF">BJN45_08095</name>
</gene>
<dbReference type="InterPro" id="IPR006680">
    <property type="entry name" value="Amidohydro-rel"/>
</dbReference>
<feature type="domain" description="Amidohydrolase-related" evidence="1">
    <location>
        <begin position="17"/>
        <end position="331"/>
    </location>
</feature>
<dbReference type="InterPro" id="IPR032466">
    <property type="entry name" value="Metal_Hydrolase"/>
</dbReference>
<reference evidence="2 3" key="1">
    <citation type="submission" date="2016-10" db="EMBL/GenBank/DDBJ databases">
        <title>Alkaliphiles isolated from bioreactors.</title>
        <authorList>
            <person name="Salah Z."/>
            <person name="Rout S.P."/>
            <person name="Humphreys P.N."/>
        </authorList>
    </citation>
    <scope>NUCLEOTIDE SEQUENCE [LARGE SCALE GENOMIC DNA]</scope>
    <source>
        <strain evidence="2 3">ZS02</strain>
    </source>
</reference>
<dbReference type="Proteomes" id="UP000187526">
    <property type="component" value="Unassembled WGS sequence"/>
</dbReference>
<dbReference type="EMBL" id="MTHD01000002">
    <property type="protein sequence ID" value="OMG55100.1"/>
    <property type="molecule type" value="Genomic_DNA"/>
</dbReference>
<dbReference type="STRING" id="418702.BJN45_08095"/>
<dbReference type="SUPFAM" id="SSF51556">
    <property type="entry name" value="Metallo-dependent hydrolases"/>
    <property type="match status" value="1"/>
</dbReference>
<dbReference type="Pfam" id="PF04909">
    <property type="entry name" value="Amidohydro_2"/>
    <property type="match status" value="1"/>
</dbReference>
<organism evidence="2 3">
    <name type="scientific">Azonexus hydrophilus</name>
    <dbReference type="NCBI Taxonomy" id="418702"/>
    <lineage>
        <taxon>Bacteria</taxon>
        <taxon>Pseudomonadati</taxon>
        <taxon>Pseudomonadota</taxon>
        <taxon>Betaproteobacteria</taxon>
        <taxon>Rhodocyclales</taxon>
        <taxon>Azonexaceae</taxon>
        <taxon>Azonexus</taxon>
    </lineage>
</organism>
<dbReference type="GO" id="GO:0016787">
    <property type="term" value="F:hydrolase activity"/>
    <property type="evidence" value="ECO:0007669"/>
    <property type="project" value="InterPro"/>
</dbReference>
<name>A0A1R1I907_9RHOO</name>
<proteinExistence type="predicted"/>
<sequence length="333" mass="36486">MLIGVSIPAAVSSAEMIDTHMHFQLAPTRDPEGSLRTALAIMDKHGIGRSLLMPPPIVSASARTYYDIDDMAFVVRQHPQRFALLGGSRLNIMIHETPAASVDAAKKASFRAQADAVVAAGAVGFGEIAIHHVSIPAMGSQHAYESVPADHPLLLQLADIAAELNMPVDLHFDLVPEDMPLPEVLRPNPLNPAKLEANAEPFKRFLAHNRQAKIIWSHVGFEPLLNRQPKRVAALLDAFPNLYMSFRLNRGGPNPAAAIDPEGKLKAQWQELILRYPERFMLGSDSFYDHNGISRGSSEEGLANLRMLVESLPEPVRSAVASGNAVRLYRLDR</sequence>